<organism evidence="1 2">
    <name type="scientific">Rhizobium mesoamericanum STM3625</name>
    <dbReference type="NCBI Taxonomy" id="1211777"/>
    <lineage>
        <taxon>Bacteria</taxon>
        <taxon>Pseudomonadati</taxon>
        <taxon>Pseudomonadota</taxon>
        <taxon>Alphaproteobacteria</taxon>
        <taxon>Hyphomicrobiales</taxon>
        <taxon>Rhizobiaceae</taxon>
        <taxon>Rhizobium/Agrobacterium group</taxon>
        <taxon>Rhizobium</taxon>
    </lineage>
</organism>
<dbReference type="Proteomes" id="UP000009319">
    <property type="component" value="Unassembled WGS sequence"/>
</dbReference>
<keyword evidence="2" id="KW-1185">Reference proteome</keyword>
<protein>
    <submittedName>
        <fullName evidence="1">Uncharacterized protein</fullName>
    </submittedName>
</protein>
<dbReference type="EMBL" id="CANI01000039">
    <property type="protein sequence ID" value="CCM78876.1"/>
    <property type="molecule type" value="Genomic_DNA"/>
</dbReference>
<sequence length="94" mass="10231">MQKFDDWYYHCIDDQAADRAVTTHCEVAQIATVKRGNRDANILTLAIAKLDHGNKCIWLELGRRLEPANISTASMLSLAGLPFSALGRGSSAVG</sequence>
<proteinExistence type="predicted"/>
<gene>
    <name evidence="1" type="ORF">BN77_p11571</name>
</gene>
<name>K0PQG0_9HYPH</name>
<accession>K0PQG0</accession>
<dbReference type="eggNOG" id="COG5342">
    <property type="taxonomic scope" value="Bacteria"/>
</dbReference>
<dbReference type="AlphaFoldDB" id="K0PQG0"/>
<comment type="caution">
    <text evidence="1">The sequence shown here is derived from an EMBL/GenBank/DDBJ whole genome shotgun (WGS) entry which is preliminary data.</text>
</comment>
<dbReference type="HOGENOM" id="CLU_2384147_0_0_5"/>
<evidence type="ECO:0000313" key="2">
    <source>
        <dbReference type="Proteomes" id="UP000009319"/>
    </source>
</evidence>
<evidence type="ECO:0000313" key="1">
    <source>
        <dbReference type="EMBL" id="CCM78876.1"/>
    </source>
</evidence>
<reference evidence="1 2" key="1">
    <citation type="journal article" date="2013" name="Genome Announc.">
        <title>Draft Genome Sequence of Rhizobium mesoamericanum STM3625, a Nitrogen-Fixing Symbiont of Mimosa pudica Isolated in French Guiana (South America).</title>
        <authorList>
            <person name="Moulin L."/>
            <person name="Mornico D."/>
            <person name="Melkonian R."/>
            <person name="Klonowska A."/>
        </authorList>
    </citation>
    <scope>NUCLEOTIDE SEQUENCE [LARGE SCALE GENOMIC DNA]</scope>
    <source>
        <strain evidence="1 2">STM3625</strain>
    </source>
</reference>